<evidence type="ECO:0000259" key="4">
    <source>
        <dbReference type="Pfam" id="PF01145"/>
    </source>
</evidence>
<keyword evidence="1" id="KW-0175">Coiled coil</keyword>
<dbReference type="OrthoDB" id="5986675at2759"/>
<organism evidence="5 6">
    <name type="scientific">Acanthosepion pharaonis</name>
    <name type="common">Pharaoh cuttlefish</name>
    <name type="synonym">Sepia pharaonis</name>
    <dbReference type="NCBI Taxonomy" id="158019"/>
    <lineage>
        <taxon>Eukaryota</taxon>
        <taxon>Metazoa</taxon>
        <taxon>Spiralia</taxon>
        <taxon>Lophotrochozoa</taxon>
        <taxon>Mollusca</taxon>
        <taxon>Cephalopoda</taxon>
        <taxon>Coleoidea</taxon>
        <taxon>Decapodiformes</taxon>
        <taxon>Sepiida</taxon>
        <taxon>Sepiina</taxon>
        <taxon>Sepiidae</taxon>
        <taxon>Acanthosepion</taxon>
    </lineage>
</organism>
<comment type="caution">
    <text evidence="5">The sequence shown here is derived from an EMBL/GenBank/DDBJ whole genome shotgun (WGS) entry which is preliminary data.</text>
</comment>
<evidence type="ECO:0000313" key="5">
    <source>
        <dbReference type="EMBL" id="CAE1317382.1"/>
    </source>
</evidence>
<dbReference type="EMBL" id="CAHIKZ030004929">
    <property type="protein sequence ID" value="CAE1317382.1"/>
    <property type="molecule type" value="Genomic_DNA"/>
</dbReference>
<sequence>MSSSPSREPEEVQLELQPSGDGTTTHAKQNLQMADLEGCCPDLKDSNNKMIAICIGVLFIIGLMLLIIILPLSFSYLDYYEFGVVRNKITASVNLDKVYDSGRYVIGPSHEFKTFQADAHFQSVNNIRVFTSDKLEVGLSAWYQYFLVQNELPYLHKKYDIYYHDKVKRKGNDAIKNVVTRFTTRDVVKQRLLLETELYQNLKNVLGGDCCEAYCERDQNATGCVSCKPRNNCTIENYGMFVDVRYFQLGAIDIPDALDESFLNALILNASAEREGFIQEAHIVRKETEQKVKQIENLAAETLQAAQSDSRVISDTAKANANLLDFLLVSLKLLYSHPNPSLST</sequence>
<keyword evidence="6" id="KW-1185">Reference proteome</keyword>
<dbReference type="AlphaFoldDB" id="A0A812E4K3"/>
<proteinExistence type="predicted"/>
<protein>
    <recommendedName>
        <fullName evidence="4">Band 7 domain-containing protein</fullName>
    </recommendedName>
</protein>
<keyword evidence="3" id="KW-0472">Membrane</keyword>
<dbReference type="Pfam" id="PF01145">
    <property type="entry name" value="Band_7"/>
    <property type="match status" value="1"/>
</dbReference>
<reference evidence="5" key="1">
    <citation type="submission" date="2021-01" db="EMBL/GenBank/DDBJ databases">
        <authorList>
            <person name="Li R."/>
            <person name="Bekaert M."/>
        </authorList>
    </citation>
    <scope>NUCLEOTIDE SEQUENCE</scope>
    <source>
        <strain evidence="5">Farmed</strain>
    </source>
</reference>
<evidence type="ECO:0000256" key="2">
    <source>
        <dbReference type="SAM" id="MobiDB-lite"/>
    </source>
</evidence>
<gene>
    <name evidence="5" type="ORF">SPHA_67946</name>
</gene>
<keyword evidence="3" id="KW-0812">Transmembrane</keyword>
<feature type="coiled-coil region" evidence="1">
    <location>
        <begin position="278"/>
        <end position="305"/>
    </location>
</feature>
<evidence type="ECO:0000256" key="1">
    <source>
        <dbReference type="SAM" id="Coils"/>
    </source>
</evidence>
<name>A0A812E4K3_ACAPH</name>
<accession>A0A812E4K3</accession>
<evidence type="ECO:0000256" key="3">
    <source>
        <dbReference type="SAM" id="Phobius"/>
    </source>
</evidence>
<keyword evidence="3" id="KW-1133">Transmembrane helix</keyword>
<dbReference type="Proteomes" id="UP000597762">
    <property type="component" value="Unassembled WGS sequence"/>
</dbReference>
<feature type="region of interest" description="Disordered" evidence="2">
    <location>
        <begin position="1"/>
        <end position="26"/>
    </location>
</feature>
<evidence type="ECO:0000313" key="6">
    <source>
        <dbReference type="Proteomes" id="UP000597762"/>
    </source>
</evidence>
<feature type="transmembrane region" description="Helical" evidence="3">
    <location>
        <begin position="51"/>
        <end position="77"/>
    </location>
</feature>
<dbReference type="InterPro" id="IPR001107">
    <property type="entry name" value="Band_7"/>
</dbReference>
<feature type="domain" description="Band 7" evidence="4">
    <location>
        <begin position="91"/>
        <end position="272"/>
    </location>
</feature>